<dbReference type="GO" id="GO:0003700">
    <property type="term" value="F:DNA-binding transcription factor activity"/>
    <property type="evidence" value="ECO:0007669"/>
    <property type="project" value="InterPro"/>
</dbReference>
<dbReference type="PROSITE" id="PS00041">
    <property type="entry name" value="HTH_ARAC_FAMILY_1"/>
    <property type="match status" value="1"/>
</dbReference>
<keyword evidence="1" id="KW-0805">Transcription regulation</keyword>
<dbReference type="Proteomes" id="UP000245461">
    <property type="component" value="Unassembled WGS sequence"/>
</dbReference>
<dbReference type="Pfam" id="PF01965">
    <property type="entry name" value="DJ-1_PfpI"/>
    <property type="match status" value="1"/>
</dbReference>
<protein>
    <recommendedName>
        <fullName evidence="4">HTH araC/xylS-type domain-containing protein</fullName>
    </recommendedName>
</protein>
<keyword evidence="6" id="KW-1185">Reference proteome</keyword>
<dbReference type="PANTHER" id="PTHR43280:SF28">
    <property type="entry name" value="HTH-TYPE TRANSCRIPTIONAL ACTIVATOR RHAS"/>
    <property type="match status" value="1"/>
</dbReference>
<evidence type="ECO:0000256" key="1">
    <source>
        <dbReference type="ARBA" id="ARBA00023015"/>
    </source>
</evidence>
<accession>A0A317DYF6</accession>
<gene>
    <name evidence="5" type="ORF">DKG74_17015</name>
</gene>
<dbReference type="InterPro" id="IPR029062">
    <property type="entry name" value="Class_I_gatase-like"/>
</dbReference>
<evidence type="ECO:0000256" key="2">
    <source>
        <dbReference type="ARBA" id="ARBA00023125"/>
    </source>
</evidence>
<reference evidence="5 6" key="1">
    <citation type="submission" date="2018-05" db="EMBL/GenBank/DDBJ databases">
        <title>Zavarzinia sp. HR-AS.</title>
        <authorList>
            <person name="Lee Y."/>
            <person name="Jeon C.O."/>
        </authorList>
    </citation>
    <scope>NUCLEOTIDE SEQUENCE [LARGE SCALE GENOMIC DNA]</scope>
    <source>
        <strain evidence="5 6">HR-AS</strain>
    </source>
</reference>
<dbReference type="SMART" id="SM00342">
    <property type="entry name" value="HTH_ARAC"/>
    <property type="match status" value="1"/>
</dbReference>
<evidence type="ECO:0000256" key="3">
    <source>
        <dbReference type="ARBA" id="ARBA00023163"/>
    </source>
</evidence>
<comment type="caution">
    <text evidence="5">The sequence shown here is derived from an EMBL/GenBank/DDBJ whole genome shotgun (WGS) entry which is preliminary data.</text>
</comment>
<dbReference type="Gene3D" id="3.40.50.880">
    <property type="match status" value="1"/>
</dbReference>
<dbReference type="AlphaFoldDB" id="A0A317DYF6"/>
<dbReference type="PANTHER" id="PTHR43280">
    <property type="entry name" value="ARAC-FAMILY TRANSCRIPTIONAL REGULATOR"/>
    <property type="match status" value="1"/>
</dbReference>
<sequence length="377" mass="41761">MKSTGGGTNRLRGASRSTSDALLCLAVTDARPKLPDHDKGISLPAPLSRPDMSTGICLLVVPPATDLDVALVLDTIRMANLFSGTERFALKVATLNGLPVSFTNGRNIEPTTPAADLDTDILFVVLNLQPVPAVEEDLVRVVRQTLRRKALVVAVDYAPVVLARAGLLNGRRATCHFDVLEPAREAYPEVEFVEEIFVRDGRFLTCAGHLAITDMLLEIIEETDGERLSAMLTEELLTPYRRVGATAQRRFDREDAHHQDQRIEAAIRLMRLNIELPLALTEIASAVGLSLRQLQHLWRRYHAGTPQAYYMHLRIEHAKSLLLFSDMPVQEIALACGFSSGAVFARAFRAVTGMPARRFRLRFHNSLSPLSPMREKA</sequence>
<dbReference type="InterPro" id="IPR018062">
    <property type="entry name" value="HTH_AraC-typ_CS"/>
</dbReference>
<evidence type="ECO:0000259" key="4">
    <source>
        <dbReference type="PROSITE" id="PS01124"/>
    </source>
</evidence>
<dbReference type="InterPro" id="IPR009057">
    <property type="entry name" value="Homeodomain-like_sf"/>
</dbReference>
<dbReference type="GO" id="GO:0043565">
    <property type="term" value="F:sequence-specific DNA binding"/>
    <property type="evidence" value="ECO:0007669"/>
    <property type="project" value="InterPro"/>
</dbReference>
<dbReference type="Gene3D" id="1.10.10.60">
    <property type="entry name" value="Homeodomain-like"/>
    <property type="match status" value="2"/>
</dbReference>
<dbReference type="SUPFAM" id="SSF46689">
    <property type="entry name" value="Homeodomain-like"/>
    <property type="match status" value="2"/>
</dbReference>
<dbReference type="Pfam" id="PF12833">
    <property type="entry name" value="HTH_18"/>
    <property type="match status" value="1"/>
</dbReference>
<organism evidence="5 6">
    <name type="scientific">Zavarzinia aquatilis</name>
    <dbReference type="NCBI Taxonomy" id="2211142"/>
    <lineage>
        <taxon>Bacteria</taxon>
        <taxon>Pseudomonadati</taxon>
        <taxon>Pseudomonadota</taxon>
        <taxon>Alphaproteobacteria</taxon>
        <taxon>Rhodospirillales</taxon>
        <taxon>Zavarziniaceae</taxon>
        <taxon>Zavarzinia</taxon>
    </lineage>
</organism>
<dbReference type="PROSITE" id="PS01124">
    <property type="entry name" value="HTH_ARAC_FAMILY_2"/>
    <property type="match status" value="1"/>
</dbReference>
<dbReference type="CDD" id="cd03136">
    <property type="entry name" value="GATase1_AraC_ArgR_like"/>
    <property type="match status" value="1"/>
</dbReference>
<dbReference type="InterPro" id="IPR002818">
    <property type="entry name" value="DJ-1/PfpI"/>
</dbReference>
<keyword evidence="3" id="KW-0804">Transcription</keyword>
<dbReference type="EMBL" id="QGLE01000011">
    <property type="protein sequence ID" value="PWR19491.1"/>
    <property type="molecule type" value="Genomic_DNA"/>
</dbReference>
<proteinExistence type="predicted"/>
<feature type="domain" description="HTH araC/xylS-type" evidence="4">
    <location>
        <begin position="264"/>
        <end position="362"/>
    </location>
</feature>
<dbReference type="SUPFAM" id="SSF52317">
    <property type="entry name" value="Class I glutamine amidotransferase-like"/>
    <property type="match status" value="1"/>
</dbReference>
<keyword evidence="2" id="KW-0238">DNA-binding</keyword>
<name>A0A317DYF6_9PROT</name>
<evidence type="ECO:0000313" key="5">
    <source>
        <dbReference type="EMBL" id="PWR19491.1"/>
    </source>
</evidence>
<evidence type="ECO:0000313" key="6">
    <source>
        <dbReference type="Proteomes" id="UP000245461"/>
    </source>
</evidence>
<dbReference type="InterPro" id="IPR018060">
    <property type="entry name" value="HTH_AraC"/>
</dbReference>
<dbReference type="OrthoDB" id="9793422at2"/>